<organism evidence="2 3">
    <name type="scientific">Cirrhinus molitorella</name>
    <name type="common">mud carp</name>
    <dbReference type="NCBI Taxonomy" id="172907"/>
    <lineage>
        <taxon>Eukaryota</taxon>
        <taxon>Metazoa</taxon>
        <taxon>Chordata</taxon>
        <taxon>Craniata</taxon>
        <taxon>Vertebrata</taxon>
        <taxon>Euteleostomi</taxon>
        <taxon>Actinopterygii</taxon>
        <taxon>Neopterygii</taxon>
        <taxon>Teleostei</taxon>
        <taxon>Ostariophysi</taxon>
        <taxon>Cypriniformes</taxon>
        <taxon>Cyprinidae</taxon>
        <taxon>Labeoninae</taxon>
        <taxon>Labeonini</taxon>
        <taxon>Cirrhinus</taxon>
    </lineage>
</organism>
<dbReference type="InterPro" id="IPR006580">
    <property type="entry name" value="Znf_TTF"/>
</dbReference>
<evidence type="ECO:0000313" key="3">
    <source>
        <dbReference type="Proteomes" id="UP001558613"/>
    </source>
</evidence>
<dbReference type="Pfam" id="PF14291">
    <property type="entry name" value="DUF4371"/>
    <property type="match status" value="1"/>
</dbReference>
<proteinExistence type="predicted"/>
<dbReference type="InterPro" id="IPR025398">
    <property type="entry name" value="DUF4371"/>
</dbReference>
<evidence type="ECO:0000259" key="1">
    <source>
        <dbReference type="SMART" id="SM00597"/>
    </source>
</evidence>
<dbReference type="PANTHER" id="PTHR45749">
    <property type="match status" value="1"/>
</dbReference>
<dbReference type="InterPro" id="IPR008906">
    <property type="entry name" value="HATC_C_dom"/>
</dbReference>
<comment type="caution">
    <text evidence="2">The sequence shown here is derived from an EMBL/GenBank/DDBJ whole genome shotgun (WGS) entry which is preliminary data.</text>
</comment>
<dbReference type="PANTHER" id="PTHR45749:SF37">
    <property type="entry name" value="OS05G0311600 PROTEIN"/>
    <property type="match status" value="1"/>
</dbReference>
<dbReference type="Proteomes" id="UP001558613">
    <property type="component" value="Unassembled WGS sequence"/>
</dbReference>
<name>A0ABR3MAL2_9TELE</name>
<protein>
    <recommendedName>
        <fullName evidence="1">TTF-type domain-containing protein</fullName>
    </recommendedName>
</protein>
<dbReference type="InterPro" id="IPR012337">
    <property type="entry name" value="RNaseH-like_sf"/>
</dbReference>
<dbReference type="EMBL" id="JAYMGO010000014">
    <property type="protein sequence ID" value="KAL1261915.1"/>
    <property type="molecule type" value="Genomic_DNA"/>
</dbReference>
<gene>
    <name evidence="2" type="ORF">QQF64_007180</name>
</gene>
<reference evidence="2 3" key="1">
    <citation type="submission" date="2023-09" db="EMBL/GenBank/DDBJ databases">
        <authorList>
            <person name="Wang M."/>
        </authorList>
    </citation>
    <scope>NUCLEOTIDE SEQUENCE [LARGE SCALE GENOMIC DNA]</scope>
    <source>
        <strain evidence="2">GT-2023</strain>
        <tissue evidence="2">Liver</tissue>
    </source>
</reference>
<dbReference type="SMART" id="SM00597">
    <property type="entry name" value="ZnF_TTF"/>
    <property type="match status" value="1"/>
</dbReference>
<sequence length="776" mass="87502">MDIRSFFNKPAQKSVEDFDIYSTAADTDAAIEAANTSVPGTCSTSTATVSAETSAQPIAASGCVVNDLGEKATGPKQPLLSSFPKHQIGDINRAFSLFYYHKFPWIEYSVSLDSVFCFCCRHFSSNTARCTDELFTKVGARNWKKLSEKLTKHASSQVHLSSMEMWENYKHTATSGSVAAQLSHSHQGTVQKNREYMCKSVDIIKLLAKLGLPFRGHREDADVETRGNYLSLCDLFSKYDPDFKSMQSKYFNCTSRDFQNEIIALCAELVRDEIAKKVHETGFLAVIADEAKSSKTEQLSVCIRYTVGLQIKERFICFVDCSNSRDAAGIVSGIKEGLQSCGLKDIPIIAQSYDGASVMSGHLSGVQQRIREEFPFAVYVHCMVHKLNLVLVESCTVNRDIKTSLNVIDKLYSMFAEPSNHFRFLMMQKTLALKPKEIVQPSETRWACKYRCVYAVKSQYSAIIRCLKEMEEEGEKWSVEASGLYHHMTRLHFITSIIILEEVLRVVHVTHKRLQGASTTMADAASAVKSLRTHLQHCREESSWEATWMQVKRFCEDFSGICVDSSPQTGGKRKRTSRTPAGLSQYLVPTTLGQRDENETHWESESQTFKRQLYLPVLDTMLAELDRRFSTDAMALSVACDAVFSCDKNGIGPLLSTYASFKIHPQLVTAEMDLLKCTIPSPITLEKLTNEVRKDQYPNFYRLLQLALTLPVSSAASERSFSVMRRIRNWLRSAMAQDRFSDLSILHIESDLTANLSAEKIVDIYANRKKRRILLH</sequence>
<keyword evidence="3" id="KW-1185">Reference proteome</keyword>
<dbReference type="SUPFAM" id="SSF53098">
    <property type="entry name" value="Ribonuclease H-like"/>
    <property type="match status" value="1"/>
</dbReference>
<feature type="domain" description="TTF-type" evidence="1">
    <location>
        <begin position="91"/>
        <end position="175"/>
    </location>
</feature>
<evidence type="ECO:0000313" key="2">
    <source>
        <dbReference type="EMBL" id="KAL1261915.1"/>
    </source>
</evidence>
<accession>A0ABR3MAL2</accession>
<dbReference type="Pfam" id="PF05699">
    <property type="entry name" value="Dimer_Tnp_hAT"/>
    <property type="match status" value="1"/>
</dbReference>